<keyword evidence="1" id="KW-0472">Membrane</keyword>
<dbReference type="EMBL" id="GEEE01003848">
    <property type="protein sequence ID" value="JAP59377.1"/>
    <property type="molecule type" value="Transcribed_RNA"/>
</dbReference>
<evidence type="ECO:0000313" key="2">
    <source>
        <dbReference type="EMBL" id="JAP42010.1"/>
    </source>
</evidence>
<keyword evidence="1" id="KW-0812">Transmembrane</keyword>
<evidence type="ECO:0000256" key="1">
    <source>
        <dbReference type="SAM" id="Phobius"/>
    </source>
</evidence>
<dbReference type="EMBL" id="GEEE01021215">
    <property type="protein sequence ID" value="JAP42010.1"/>
    <property type="molecule type" value="Transcribed_RNA"/>
</dbReference>
<organism evidence="2">
    <name type="scientific">Schistocephalus solidus</name>
    <name type="common">Tapeworm</name>
    <dbReference type="NCBI Taxonomy" id="70667"/>
    <lineage>
        <taxon>Eukaryota</taxon>
        <taxon>Metazoa</taxon>
        <taxon>Spiralia</taxon>
        <taxon>Lophotrochozoa</taxon>
        <taxon>Platyhelminthes</taxon>
        <taxon>Cestoda</taxon>
        <taxon>Eucestoda</taxon>
        <taxon>Diphyllobothriidea</taxon>
        <taxon>Diphyllobothriidae</taxon>
        <taxon>Schistocephalus</taxon>
    </lineage>
</organism>
<sequence>MACGGCRTRAVSVASRRFSTSFQTTALSDLKSRGKEMIFFCGYFFPPSQYHFTTPIMVGTGIWFFKLINKTGPLPATKHCRYTFCTQFCSIPRVIYLFSLLESLPSGLVGGIQNFFMSTNLHRIRTFPDSKLLIRYVSPFQPLTLKLWVSFCLLVYMCFWVS</sequence>
<protein>
    <submittedName>
        <fullName evidence="2">Uncharacterized protein</fullName>
    </submittedName>
</protein>
<reference evidence="2" key="1">
    <citation type="submission" date="2016-01" db="EMBL/GenBank/DDBJ databases">
        <title>Reference transcriptome for the parasite Schistocephalus solidus: insights into the molecular evolution of parasitism.</title>
        <authorList>
            <person name="Hebert F.O."/>
            <person name="Grambauer S."/>
            <person name="Barber I."/>
            <person name="Landry C.R."/>
            <person name="Aubin-Horth N."/>
        </authorList>
    </citation>
    <scope>NUCLEOTIDE SEQUENCE</scope>
</reference>
<keyword evidence="1" id="KW-1133">Transmembrane helix</keyword>
<feature type="transmembrane region" description="Helical" evidence="1">
    <location>
        <begin position="143"/>
        <end position="161"/>
    </location>
</feature>
<name>A0A0X3NSA6_SCHSO</name>
<accession>A0A0X3NSA6</accession>
<proteinExistence type="predicted"/>
<gene>
    <name evidence="2" type="ORF">TR105174</name>
</gene>
<dbReference type="AlphaFoldDB" id="A0A0X3NSA6"/>